<accession>A0A743PA72</accession>
<sequence>MAYHNITNTNTNTNTNPNYVQHRTLQRYLRHHLSELFERYSKLLMLRVDFYYRVDSNAWCHADKHSTTADMILLLQRCNTMTGIVGFTWVLEYTEQHGYHIHAAFYLNGQKHRKIWPTFKTLQGLWVEITREEGCAYRCTPQKYYKVQGERVTSHSDLKGRKGMLYILSYLSKADQKGEKVICQLSDIPAPAAVGRRRKTS</sequence>
<organism evidence="1">
    <name type="scientific">Salmonella enterica</name>
    <name type="common">Salmonella choleraesuis</name>
    <dbReference type="NCBI Taxonomy" id="28901"/>
    <lineage>
        <taxon>Bacteria</taxon>
        <taxon>Pseudomonadati</taxon>
        <taxon>Pseudomonadota</taxon>
        <taxon>Gammaproteobacteria</taxon>
        <taxon>Enterobacterales</taxon>
        <taxon>Enterobacteriaceae</taxon>
        <taxon>Salmonella</taxon>
    </lineage>
</organism>
<name>A0A743PA72_SALER</name>
<dbReference type="AlphaFoldDB" id="A0A743PA72"/>
<reference evidence="1" key="2">
    <citation type="submission" date="2020-02" db="EMBL/GenBank/DDBJ databases">
        <authorList>
            <consortium name="NCBI Pathogen Detection Project"/>
        </authorList>
    </citation>
    <scope>NUCLEOTIDE SEQUENCE</scope>
    <source>
        <strain evidence="1">MA.CK_00/00001968</strain>
    </source>
</reference>
<evidence type="ECO:0000313" key="1">
    <source>
        <dbReference type="EMBL" id="HAF2131305.1"/>
    </source>
</evidence>
<protein>
    <submittedName>
        <fullName evidence="1">Inovirus Gp2 family protein</fullName>
    </submittedName>
</protein>
<gene>
    <name evidence="1" type="ORF">G9F27_005672</name>
</gene>
<dbReference type="EMBL" id="DAAUQX010000124">
    <property type="protein sequence ID" value="HAF2131305.1"/>
    <property type="molecule type" value="Genomic_DNA"/>
</dbReference>
<proteinExistence type="predicted"/>
<comment type="caution">
    <text evidence="1">The sequence shown here is derived from an EMBL/GenBank/DDBJ whole genome shotgun (WGS) entry which is preliminary data.</text>
</comment>
<reference evidence="1" key="1">
    <citation type="journal article" date="2018" name="Genome Biol.">
        <title>SKESA: strategic k-mer extension for scrupulous assemblies.</title>
        <authorList>
            <person name="Souvorov A."/>
            <person name="Agarwala R."/>
            <person name="Lipman D.J."/>
        </authorList>
    </citation>
    <scope>NUCLEOTIDE SEQUENCE</scope>
    <source>
        <strain evidence="1">MA.CK_00/00001968</strain>
    </source>
</reference>